<gene>
    <name evidence="6" type="ORF">OHZ10_06205</name>
</gene>
<evidence type="ECO:0000313" key="7">
    <source>
        <dbReference type="Proteomes" id="UP001448498"/>
    </source>
</evidence>
<keyword evidence="3" id="KW-0238">DNA-binding</keyword>
<evidence type="ECO:0000256" key="4">
    <source>
        <dbReference type="ARBA" id="ARBA00023163"/>
    </source>
</evidence>
<dbReference type="Pfam" id="PF00126">
    <property type="entry name" value="HTH_1"/>
    <property type="match status" value="1"/>
</dbReference>
<dbReference type="CDD" id="cd08474">
    <property type="entry name" value="PBP2_CrgA_like_5"/>
    <property type="match status" value="1"/>
</dbReference>
<dbReference type="Proteomes" id="UP001448498">
    <property type="component" value="Chromosome 1"/>
</dbReference>
<evidence type="ECO:0000259" key="5">
    <source>
        <dbReference type="PROSITE" id="PS50931"/>
    </source>
</evidence>
<proteinExistence type="inferred from homology"/>
<feature type="domain" description="HTH lysR-type" evidence="5">
    <location>
        <begin position="145"/>
        <end position="197"/>
    </location>
</feature>
<name>A0ABZ3DJA1_9BURK</name>
<dbReference type="InterPro" id="IPR058163">
    <property type="entry name" value="LysR-type_TF_proteobact-type"/>
</dbReference>
<keyword evidence="7" id="KW-1185">Reference proteome</keyword>
<reference evidence="6 7" key="1">
    <citation type="submission" date="2022-10" db="EMBL/GenBank/DDBJ databases">
        <title>Genomic of Burkholderia cepacia PN-1.</title>
        <authorList>
            <person name="Yang Y."/>
            <person name="Guan H."/>
            <person name="Huang J."/>
        </authorList>
    </citation>
    <scope>NUCLEOTIDE SEQUENCE [LARGE SCALE GENOMIC DNA]</scope>
    <source>
        <strain evidence="6 7">PN-1</strain>
    </source>
</reference>
<dbReference type="RefSeq" id="WP_342703953.1">
    <property type="nucleotide sequence ID" value="NZ_CP109821.1"/>
</dbReference>
<dbReference type="EMBL" id="CP109821">
    <property type="protein sequence ID" value="XAE49220.1"/>
    <property type="molecule type" value="Genomic_DNA"/>
</dbReference>
<dbReference type="Pfam" id="PF03466">
    <property type="entry name" value="LysR_substrate"/>
    <property type="match status" value="1"/>
</dbReference>
<evidence type="ECO:0000256" key="3">
    <source>
        <dbReference type="ARBA" id="ARBA00023125"/>
    </source>
</evidence>
<dbReference type="PANTHER" id="PTHR30537">
    <property type="entry name" value="HTH-TYPE TRANSCRIPTIONAL REGULATOR"/>
    <property type="match status" value="1"/>
</dbReference>
<dbReference type="InterPro" id="IPR000847">
    <property type="entry name" value="LysR_HTH_N"/>
</dbReference>
<dbReference type="PROSITE" id="PS50931">
    <property type="entry name" value="HTH_LYSR"/>
    <property type="match status" value="1"/>
</dbReference>
<sequence length="444" mass="48520">MHARAHFDDFADDLVAGRLRVNVAAEALRGPDVRVAHPGRMNLHQHLPRPGYRNRHFLHFPGPIGASHHDRLHLHCLLLVQPNVGFIAQPVSPRSRCVAATAAAAGRRDDERPSLEKAHYHDNLANLYVQMNSAHQLKSGDLFSLNVFLVAATHLSFRAASIELDVTPSAISHSIKSLEQRLGVRLFNRTTRSVSLTDAGERLVEKLRPAISSVADAMLAVDGMRDTPSGTVRINASEGAIRMVLKPVLARFLRDYPQVHLDIVTDGTLGDIVAGGFDAGIRLAEAVPQDMIAVRVSEPVQFAAVASPAYFAARGRPAVPQDLHRHDCIRFRFDSGAIYRWEFERRGVVETVNVGGPLTLTDQPLMVDAAIDGIGIAFVPDHLVRAALDDGRLERVLTDWCPVMPGLCLYYPGHRHVSGGLRALIETLRVRSAGADPALARSGQ</sequence>
<evidence type="ECO:0000313" key="6">
    <source>
        <dbReference type="EMBL" id="XAE49220.1"/>
    </source>
</evidence>
<dbReference type="PANTHER" id="PTHR30537:SF1">
    <property type="entry name" value="HTH-TYPE TRANSCRIPTIONAL REGULATOR PGRR"/>
    <property type="match status" value="1"/>
</dbReference>
<dbReference type="InterPro" id="IPR005119">
    <property type="entry name" value="LysR_subst-bd"/>
</dbReference>
<dbReference type="InterPro" id="IPR036388">
    <property type="entry name" value="WH-like_DNA-bd_sf"/>
</dbReference>
<keyword evidence="4" id="KW-0804">Transcription</keyword>
<dbReference type="Gene3D" id="1.10.10.10">
    <property type="entry name" value="Winged helix-like DNA-binding domain superfamily/Winged helix DNA-binding domain"/>
    <property type="match status" value="1"/>
</dbReference>
<dbReference type="SUPFAM" id="SSF53850">
    <property type="entry name" value="Periplasmic binding protein-like II"/>
    <property type="match status" value="1"/>
</dbReference>
<keyword evidence="2" id="KW-0805">Transcription regulation</keyword>
<organism evidence="6 7">
    <name type="scientific">Burkholderia arboris</name>
    <dbReference type="NCBI Taxonomy" id="488730"/>
    <lineage>
        <taxon>Bacteria</taxon>
        <taxon>Pseudomonadati</taxon>
        <taxon>Pseudomonadota</taxon>
        <taxon>Betaproteobacteria</taxon>
        <taxon>Burkholderiales</taxon>
        <taxon>Burkholderiaceae</taxon>
        <taxon>Burkholderia</taxon>
        <taxon>Burkholderia cepacia complex</taxon>
    </lineage>
</organism>
<comment type="similarity">
    <text evidence="1">Belongs to the LysR transcriptional regulatory family.</text>
</comment>
<evidence type="ECO:0000256" key="2">
    <source>
        <dbReference type="ARBA" id="ARBA00023015"/>
    </source>
</evidence>
<dbReference type="SUPFAM" id="SSF46785">
    <property type="entry name" value="Winged helix' DNA-binding domain"/>
    <property type="match status" value="1"/>
</dbReference>
<dbReference type="Gene3D" id="3.40.190.290">
    <property type="match status" value="1"/>
</dbReference>
<evidence type="ECO:0000256" key="1">
    <source>
        <dbReference type="ARBA" id="ARBA00009437"/>
    </source>
</evidence>
<accession>A0ABZ3DJA1</accession>
<protein>
    <submittedName>
        <fullName evidence="6">LysR family transcriptional regulator</fullName>
    </submittedName>
</protein>
<dbReference type="InterPro" id="IPR036390">
    <property type="entry name" value="WH_DNA-bd_sf"/>
</dbReference>